<evidence type="ECO:0000256" key="1">
    <source>
        <dbReference type="SAM" id="SignalP"/>
    </source>
</evidence>
<keyword evidence="3" id="KW-1185">Reference proteome</keyword>
<name>A0ABR1G081_AURAN</name>
<protein>
    <submittedName>
        <fullName evidence="2">Uncharacterized protein</fullName>
    </submittedName>
</protein>
<dbReference type="EMBL" id="JBBJCI010000151">
    <property type="protein sequence ID" value="KAK7241925.1"/>
    <property type="molecule type" value="Genomic_DNA"/>
</dbReference>
<evidence type="ECO:0000313" key="3">
    <source>
        <dbReference type="Proteomes" id="UP001363151"/>
    </source>
</evidence>
<comment type="caution">
    <text evidence="2">The sequence shown here is derived from an EMBL/GenBank/DDBJ whole genome shotgun (WGS) entry which is preliminary data.</text>
</comment>
<organism evidence="2 3">
    <name type="scientific">Aureococcus anophagefferens</name>
    <name type="common">Harmful bloom alga</name>
    <dbReference type="NCBI Taxonomy" id="44056"/>
    <lineage>
        <taxon>Eukaryota</taxon>
        <taxon>Sar</taxon>
        <taxon>Stramenopiles</taxon>
        <taxon>Ochrophyta</taxon>
        <taxon>Pelagophyceae</taxon>
        <taxon>Pelagomonadales</taxon>
        <taxon>Pelagomonadaceae</taxon>
        <taxon>Aureococcus</taxon>
    </lineage>
</organism>
<sequence length="259" mass="27986">MLASRLSLAAALLLPTLAASGATDAGAILLIAGEARTFSCTFPSLVASLAKPLDADLFAYMKTDDGNATLAALQTYRRFVGAELVERLDDCDDACLLTSVRCRGRFAGSLANDTLLQSALGQARLLERAGDELRRLERARGRRYAWVAWARPDVAVDGSTLRRPLEGITQTSEWNRPCAGNVDRARVLPRDDAELLLASGMAAVRAACGDFGTDRCAHDRRAECWAYAREPADFFRGPRDVGCLDRAKPVGPRRCLNAG</sequence>
<accession>A0ABR1G081</accession>
<evidence type="ECO:0000313" key="2">
    <source>
        <dbReference type="EMBL" id="KAK7241925.1"/>
    </source>
</evidence>
<reference evidence="2 3" key="1">
    <citation type="submission" date="2024-03" db="EMBL/GenBank/DDBJ databases">
        <title>Aureococcus anophagefferens CCMP1851 and Kratosvirus quantuckense: Draft genome of a second virus-susceptible host strain in the model system.</title>
        <authorList>
            <person name="Chase E."/>
            <person name="Truchon A.R."/>
            <person name="Schepens W."/>
            <person name="Wilhelm S.W."/>
        </authorList>
    </citation>
    <scope>NUCLEOTIDE SEQUENCE [LARGE SCALE GENOMIC DNA]</scope>
    <source>
        <strain evidence="2 3">CCMP1851</strain>
    </source>
</reference>
<dbReference type="Proteomes" id="UP001363151">
    <property type="component" value="Unassembled WGS sequence"/>
</dbReference>
<proteinExistence type="predicted"/>
<feature type="signal peptide" evidence="1">
    <location>
        <begin position="1"/>
        <end position="18"/>
    </location>
</feature>
<feature type="chain" id="PRO_5047010620" evidence="1">
    <location>
        <begin position="19"/>
        <end position="259"/>
    </location>
</feature>
<keyword evidence="1" id="KW-0732">Signal</keyword>
<gene>
    <name evidence="2" type="ORF">SO694_00018019</name>
</gene>